<dbReference type="HOGENOM" id="CLU_042576_0_1_1"/>
<protein>
    <submittedName>
        <fullName evidence="1">Uncharacterized protein</fullName>
    </submittedName>
</protein>
<sequence>MPDIPIQYESLKAILPYMEPNTRFQISLRMPSISSLESRIPLKIEKLTFSELFTEVNKVSYQLGVHRDYGRNDIPSDVLKVNSRGGSFEDFDQYGVIIYPGVNNVLVGDIDLRRRIQHNDWLITEESEEYLVQQLRILKILLSERLNLEYIEDDETKSAIDGRLNRSNALLETTYREITLNESEEYIQLQIQSIRDRLSAFNNRRNNQNRPYTAWIQFTTRSPRKTIQRVAYNKYLYEAKKTVLTKLIGNRGSNISVKNLKIEIHNQILRFPVGTILNIENLEVLCWNSLAFERFKEVIHPSSLPIQQLKIAINNSTDYFQHNIVREAKSLIIYNDPSENDSWSPILLNLTNRRVCLENENALNPANNYLDLIENWLQQGRPVGTTFCMGVKSEETVKHCLDSRRQRQEVLGSSEKQVQLCIDAVFIFNVSYELIEQRGRLVREDDSKWWLRLKYVFVEDLTVIIHSNLVVSHFVYFNYKSLQMVSPKEN</sequence>
<name>E3MPE4_CAERE</name>
<evidence type="ECO:0000313" key="1">
    <source>
        <dbReference type="EMBL" id="EFP06491.1"/>
    </source>
</evidence>
<proteinExistence type="predicted"/>
<dbReference type="Proteomes" id="UP000008281">
    <property type="component" value="Unassembled WGS sequence"/>
</dbReference>
<dbReference type="FunCoup" id="E3MPE4">
    <property type="interactions" value="1246"/>
</dbReference>
<organism evidence="2">
    <name type="scientific">Caenorhabditis remanei</name>
    <name type="common">Caenorhabditis vulgaris</name>
    <dbReference type="NCBI Taxonomy" id="31234"/>
    <lineage>
        <taxon>Eukaryota</taxon>
        <taxon>Metazoa</taxon>
        <taxon>Ecdysozoa</taxon>
        <taxon>Nematoda</taxon>
        <taxon>Chromadorea</taxon>
        <taxon>Rhabditida</taxon>
        <taxon>Rhabditina</taxon>
        <taxon>Rhabditomorpha</taxon>
        <taxon>Rhabditoidea</taxon>
        <taxon>Rhabditidae</taxon>
        <taxon>Peloderinae</taxon>
        <taxon>Caenorhabditis</taxon>
    </lineage>
</organism>
<gene>
    <name evidence="1" type="ORF">CRE_08374</name>
</gene>
<keyword evidence="2" id="KW-1185">Reference proteome</keyword>
<dbReference type="EMBL" id="DS268463">
    <property type="protein sequence ID" value="EFP06491.1"/>
    <property type="molecule type" value="Genomic_DNA"/>
</dbReference>
<dbReference type="Pfam" id="PF12078">
    <property type="entry name" value="DUF3557"/>
    <property type="match status" value="1"/>
</dbReference>
<accession>E3MPE4</accession>
<dbReference type="PANTHER" id="PTHR31379">
    <property type="entry name" value="F-BOX C PROTEIN-RELATED-RELATED"/>
    <property type="match status" value="1"/>
</dbReference>
<dbReference type="AlphaFoldDB" id="E3MPE4"/>
<dbReference type="PANTHER" id="PTHR31379:SF1">
    <property type="entry name" value="F-BOX C PROTEIN-RELATED"/>
    <property type="match status" value="1"/>
</dbReference>
<dbReference type="InParanoid" id="E3MPE4"/>
<dbReference type="InterPro" id="IPR021942">
    <property type="entry name" value="DUF3557"/>
</dbReference>
<evidence type="ECO:0000313" key="2">
    <source>
        <dbReference type="Proteomes" id="UP000008281"/>
    </source>
</evidence>
<reference evidence="1" key="1">
    <citation type="submission" date="2007-07" db="EMBL/GenBank/DDBJ databases">
        <title>PCAP assembly of the Caenorhabditis remanei genome.</title>
        <authorList>
            <consortium name="The Caenorhabditis remanei Sequencing Consortium"/>
            <person name="Wilson R.K."/>
        </authorList>
    </citation>
    <scope>NUCLEOTIDE SEQUENCE [LARGE SCALE GENOMIC DNA]</scope>
    <source>
        <strain evidence="1">PB4641</strain>
    </source>
</reference>